<dbReference type="EMBL" id="VVIW01000035">
    <property type="protein sequence ID" value="NHZ44618.1"/>
    <property type="molecule type" value="Genomic_DNA"/>
</dbReference>
<organism evidence="2 3">
    <name type="scientific">Massilia aquatica</name>
    <dbReference type="NCBI Taxonomy" id="2609000"/>
    <lineage>
        <taxon>Bacteria</taxon>
        <taxon>Pseudomonadati</taxon>
        <taxon>Pseudomonadota</taxon>
        <taxon>Betaproteobacteria</taxon>
        <taxon>Burkholderiales</taxon>
        <taxon>Oxalobacteraceae</taxon>
        <taxon>Telluria group</taxon>
        <taxon>Massilia</taxon>
    </lineage>
</organism>
<comment type="caution">
    <text evidence="2">The sequence shown here is derived from an EMBL/GenBank/DDBJ whole genome shotgun (WGS) entry which is preliminary data.</text>
</comment>
<keyword evidence="3" id="KW-1185">Reference proteome</keyword>
<dbReference type="RefSeq" id="WP_167081445.1">
    <property type="nucleotide sequence ID" value="NZ_VVIW01000035.1"/>
</dbReference>
<evidence type="ECO:0000256" key="1">
    <source>
        <dbReference type="SAM" id="MobiDB-lite"/>
    </source>
</evidence>
<evidence type="ECO:0000313" key="2">
    <source>
        <dbReference type="EMBL" id="NHZ44618.1"/>
    </source>
</evidence>
<dbReference type="Proteomes" id="UP000819052">
    <property type="component" value="Unassembled WGS sequence"/>
</dbReference>
<name>A0ABX0MD61_9BURK</name>
<reference evidence="2 3" key="1">
    <citation type="submission" date="2019-09" db="EMBL/GenBank/DDBJ databases">
        <title>Taxonomy of Antarctic Massilia spp.: description of Massilia rubra sp. nov., Massilia aquatica sp. nov., Massilia mucilaginosa sp. nov., Massilia frigida sp. nov. isolated from streams, lakes and regoliths.</title>
        <authorList>
            <person name="Holochova P."/>
            <person name="Sedlacek I."/>
            <person name="Kralova S."/>
            <person name="Maslanova I."/>
            <person name="Busse H.-J."/>
            <person name="Stankova E."/>
            <person name="Vrbovska V."/>
            <person name="Kovarovic V."/>
            <person name="Bartak M."/>
            <person name="Svec P."/>
            <person name="Pantucek R."/>
        </authorList>
    </citation>
    <scope>NUCLEOTIDE SEQUENCE [LARGE SCALE GENOMIC DNA]</scope>
    <source>
        <strain evidence="2 3">CCM 8693</strain>
    </source>
</reference>
<accession>A0ABX0MD61</accession>
<evidence type="ECO:0008006" key="4">
    <source>
        <dbReference type="Google" id="ProtNLM"/>
    </source>
</evidence>
<protein>
    <recommendedName>
        <fullName evidence="4">Competence protein CoiA</fullName>
    </recommendedName>
</protein>
<feature type="region of interest" description="Disordered" evidence="1">
    <location>
        <begin position="227"/>
        <end position="268"/>
    </location>
</feature>
<evidence type="ECO:0000313" key="3">
    <source>
        <dbReference type="Proteomes" id="UP000819052"/>
    </source>
</evidence>
<proteinExistence type="predicted"/>
<gene>
    <name evidence="2" type="ORF">F1609_31345</name>
</gene>
<sequence>MNSTIRAVTSDPSQTAFGFKAGRMYAPAEVEGGLACDCSCFGCGAILVAKKGQKNRWHFAHHKVEIGVTCAESAIHAAAKQVLLEQNWLTVPKLTIVVSSQTKLGLMMQESSTLCERRTIRFERSLPEVWERNIRPDVVGYRGEKKLLVEMYFRHKVDTDKLRKIADLKLPSIEIDLADMDISTGFEAITQRVIHDTAFKSWLFFPNEREERHRLRMSLAKRIRRANNEQKAKAAADKEREATRQRKLHEDRTRREAAAERYRQMSPEHKEQDLRERLGIVGRWPYYLQKESVGGSAISEKAMIWQAALFARFIFHKANLGYDLKQSLIFSWVLDRFDTGSSSIEAVNVEVRRYLGYLCACGFLRKLLFYRHEGQSYVVVHGELAPPKRVETAKEATHQIPIAARPTPVALGTHEHWIWRASWPNWSDISEEATRLIASSEYGELLEALLQEISPVRHPREPIECAEVMRAHGVPQDAVMSFLEKLGLVLTTTLPGRRIQP</sequence>